<feature type="region of interest" description="Disordered" evidence="1">
    <location>
        <begin position="158"/>
        <end position="194"/>
    </location>
</feature>
<gene>
    <name evidence="2" type="ORF">DAPPUDRAFT_272981</name>
</gene>
<name>E9I3B5_DAPPU</name>
<dbReference type="AlphaFoldDB" id="E9I3B5"/>
<proteinExistence type="predicted"/>
<keyword evidence="3" id="KW-1185">Reference proteome</keyword>
<accession>E9I3B5</accession>
<dbReference type="InParanoid" id="E9I3B5"/>
<protein>
    <submittedName>
        <fullName evidence="2">Uncharacterized protein</fullName>
    </submittedName>
</protein>
<organism evidence="2 3">
    <name type="scientific">Daphnia pulex</name>
    <name type="common">Water flea</name>
    <dbReference type="NCBI Taxonomy" id="6669"/>
    <lineage>
        <taxon>Eukaryota</taxon>
        <taxon>Metazoa</taxon>
        <taxon>Ecdysozoa</taxon>
        <taxon>Arthropoda</taxon>
        <taxon>Crustacea</taxon>
        <taxon>Branchiopoda</taxon>
        <taxon>Diplostraca</taxon>
        <taxon>Cladocera</taxon>
        <taxon>Anomopoda</taxon>
        <taxon>Daphniidae</taxon>
        <taxon>Daphnia</taxon>
    </lineage>
</organism>
<reference evidence="2 3" key="1">
    <citation type="journal article" date="2011" name="Science">
        <title>The ecoresponsive genome of Daphnia pulex.</title>
        <authorList>
            <person name="Colbourne J.K."/>
            <person name="Pfrender M.E."/>
            <person name="Gilbert D."/>
            <person name="Thomas W.K."/>
            <person name="Tucker A."/>
            <person name="Oakley T.H."/>
            <person name="Tokishita S."/>
            <person name="Aerts A."/>
            <person name="Arnold G.J."/>
            <person name="Basu M.K."/>
            <person name="Bauer D.J."/>
            <person name="Caceres C.E."/>
            <person name="Carmel L."/>
            <person name="Casola C."/>
            <person name="Choi J.H."/>
            <person name="Detter J.C."/>
            <person name="Dong Q."/>
            <person name="Dusheyko S."/>
            <person name="Eads B.D."/>
            <person name="Frohlich T."/>
            <person name="Geiler-Samerotte K.A."/>
            <person name="Gerlach D."/>
            <person name="Hatcher P."/>
            <person name="Jogdeo S."/>
            <person name="Krijgsveld J."/>
            <person name="Kriventseva E.V."/>
            <person name="Kultz D."/>
            <person name="Laforsch C."/>
            <person name="Lindquist E."/>
            <person name="Lopez J."/>
            <person name="Manak J.R."/>
            <person name="Muller J."/>
            <person name="Pangilinan J."/>
            <person name="Patwardhan R.P."/>
            <person name="Pitluck S."/>
            <person name="Pritham E.J."/>
            <person name="Rechtsteiner A."/>
            <person name="Rho M."/>
            <person name="Rogozin I.B."/>
            <person name="Sakarya O."/>
            <person name="Salamov A."/>
            <person name="Schaack S."/>
            <person name="Shapiro H."/>
            <person name="Shiga Y."/>
            <person name="Skalitzky C."/>
            <person name="Smith Z."/>
            <person name="Souvorov A."/>
            <person name="Sung W."/>
            <person name="Tang Z."/>
            <person name="Tsuchiya D."/>
            <person name="Tu H."/>
            <person name="Vos H."/>
            <person name="Wang M."/>
            <person name="Wolf Y.I."/>
            <person name="Yamagata H."/>
            <person name="Yamada T."/>
            <person name="Ye Y."/>
            <person name="Shaw J.R."/>
            <person name="Andrews J."/>
            <person name="Crease T.J."/>
            <person name="Tang H."/>
            <person name="Lucas S.M."/>
            <person name="Robertson H.M."/>
            <person name="Bork P."/>
            <person name="Koonin E.V."/>
            <person name="Zdobnov E.M."/>
            <person name="Grigoriev I.V."/>
            <person name="Lynch M."/>
            <person name="Boore J.L."/>
        </authorList>
    </citation>
    <scope>NUCLEOTIDE SEQUENCE [LARGE SCALE GENOMIC DNA]</scope>
</reference>
<dbReference type="HOGENOM" id="CLU_1148209_0_0_1"/>
<evidence type="ECO:0000313" key="2">
    <source>
        <dbReference type="EMBL" id="EFX61514.1"/>
    </source>
</evidence>
<evidence type="ECO:0000313" key="3">
    <source>
        <dbReference type="Proteomes" id="UP000000305"/>
    </source>
</evidence>
<dbReference type="KEGG" id="dpx:DAPPUDRAFT_272981"/>
<evidence type="ECO:0000256" key="1">
    <source>
        <dbReference type="SAM" id="MobiDB-lite"/>
    </source>
</evidence>
<feature type="region of interest" description="Disordered" evidence="1">
    <location>
        <begin position="1"/>
        <end position="27"/>
    </location>
</feature>
<dbReference type="EMBL" id="GL734470">
    <property type="protein sequence ID" value="EFX61514.1"/>
    <property type="molecule type" value="Genomic_DNA"/>
</dbReference>
<sequence>MPAMVSLAAPRCQEHAHHGRHSGKRQPVSLRKAVAGGVAGFVEPVVDVAGLDVVAKARSKDTGAVDAHELIALLGTGRIEGAALRSLWRKPVDGQQAPAIALFSKGNDRSVEPNGDEFFSAIAVDVSTGQRGGADWAEVEGICGQRAASDAQQRAVVLRRPQDTSHATHERRRRRDGDWVGSRRAHTAKQHLVGAEVQRRLHTFSEAANELSNHHAGGVADLFDDEVDRVAAERERFAGRRA</sequence>
<dbReference type="Proteomes" id="UP000000305">
    <property type="component" value="Unassembled WGS sequence"/>
</dbReference>